<protein>
    <submittedName>
        <fullName evidence="2">Synaptic glycoprotein SC2</fullName>
    </submittedName>
</protein>
<evidence type="ECO:0000313" key="2">
    <source>
        <dbReference type="EMBL" id="ESU40035.1"/>
    </source>
</evidence>
<dbReference type="InterPro" id="IPR005127">
    <property type="entry name" value="Giardia_VSP"/>
</dbReference>
<dbReference type="VEuPathDB" id="GiardiaDB:DHA2_152472"/>
<dbReference type="OrthoDB" id="19138at2759"/>
<reference evidence="3" key="1">
    <citation type="submission" date="2012-02" db="EMBL/GenBank/DDBJ databases">
        <title>Genome sequencing of Giardia lamblia Genotypes A2 and B isolates (DH and GS) and comparative analysis with the genomes of Genotypes A1 and E (WB and Pig).</title>
        <authorList>
            <person name="Adam R."/>
            <person name="Dahlstrom E."/>
            <person name="Martens C."/>
            <person name="Bruno D."/>
            <person name="Barbian K."/>
            <person name="Porcella S.F."/>
            <person name="Nash T."/>
        </authorList>
    </citation>
    <scope>NUCLEOTIDE SEQUENCE</scope>
    <source>
        <strain evidence="3">GS</strain>
    </source>
</reference>
<evidence type="ECO:0000259" key="1">
    <source>
        <dbReference type="SMART" id="SM00181"/>
    </source>
</evidence>
<evidence type="ECO:0000313" key="3">
    <source>
        <dbReference type="Proteomes" id="UP000018040"/>
    </source>
</evidence>
<proteinExistence type="predicted"/>
<reference evidence="2 3" key="2">
    <citation type="journal article" date="2013" name="Genome Biol. Evol.">
        <title>Genome sequencing of Giardia lamblia genotypes A2 and B isolates (DH and GS) and comparative analysis with the genomes of genotypes A1 and E (WB and Pig).</title>
        <authorList>
            <person name="Adam R.D."/>
            <person name="Dahlstrom E.W."/>
            <person name="Martens C.A."/>
            <person name="Bruno D.P."/>
            <person name="Barbian K.D."/>
            <person name="Ricklefs S.M."/>
            <person name="Hernandez M.M."/>
            <person name="Narla N.P."/>
            <person name="Patel R.B."/>
            <person name="Porcella S.F."/>
            <person name="Nash T.E."/>
        </authorList>
    </citation>
    <scope>NUCLEOTIDE SEQUENCE [LARGE SCALE GENOMIC DNA]</scope>
    <source>
        <strain evidence="2 3">GS</strain>
    </source>
</reference>
<name>V6TSM9_GIAIN</name>
<dbReference type="EMBL" id="AHHH01000357">
    <property type="protein sequence ID" value="ESU40035.1"/>
    <property type="molecule type" value="Genomic_DNA"/>
</dbReference>
<dbReference type="InterPro" id="IPR006212">
    <property type="entry name" value="Furin_repeat"/>
</dbReference>
<feature type="domain" description="EGF-like" evidence="1">
    <location>
        <begin position="182"/>
        <end position="225"/>
    </location>
</feature>
<dbReference type="SUPFAM" id="SSF57184">
    <property type="entry name" value="Growth factor receptor domain"/>
    <property type="match status" value="1"/>
</dbReference>
<dbReference type="SMART" id="SM01411">
    <property type="entry name" value="Ephrin_rec_like"/>
    <property type="match status" value="3"/>
</dbReference>
<dbReference type="InterPro" id="IPR052798">
    <property type="entry name" value="Giardia_VSA"/>
</dbReference>
<feature type="domain" description="EGF-like" evidence="1">
    <location>
        <begin position="264"/>
        <end position="313"/>
    </location>
</feature>
<dbReference type="InterPro" id="IPR009030">
    <property type="entry name" value="Growth_fac_rcpt_cys_sf"/>
</dbReference>
<dbReference type="AlphaFoldDB" id="V6TSM9"/>
<gene>
    <name evidence="2" type="ORF">GSB_155449</name>
</gene>
<dbReference type="Proteomes" id="UP000018040">
    <property type="component" value="Unassembled WGS sequence"/>
</dbReference>
<dbReference type="SMART" id="SM00261">
    <property type="entry name" value="FU"/>
    <property type="match status" value="2"/>
</dbReference>
<dbReference type="SMART" id="SM00181">
    <property type="entry name" value="EGF"/>
    <property type="match status" value="4"/>
</dbReference>
<feature type="non-terminal residue" evidence="2">
    <location>
        <position position="1"/>
    </location>
</feature>
<feature type="domain" description="EGF-like" evidence="1">
    <location>
        <begin position="226"/>
        <end position="263"/>
    </location>
</feature>
<sequence length="356" mass="36323">VLCGALPARGGCYDARAAPGGGVCREARDGACVGYAEENSVDGRRDGTQGSGAHDSMQGAERVREITCADTSTQCETCNVQIGDSLYCSQCKAGFAPINGKCTEAESAKIKCTNASGAAAKNVCEKCIGATFMYKGGCYDKADAPGNTICQTPGNTVGVCDTCKAGFFKSTSAAENKQSCIACNETETIDTFTGVPKCRACNAPSGAGAATCTVCEDGFFGAACTACDEQCTTCEGTNSESKCKSCKDGYFLGATNGAAGKCIQCSSKAEAGWPGVDNCAKCTSSGQSGTAATCTECAANFYLKTAESTTSCVTAEQCGEGFFATTAENIKKCARCNDKTSGGIADYGECSLLPYK</sequence>
<accession>V6TSM9</accession>
<organism evidence="2 3">
    <name type="scientific">Giardia intestinalis</name>
    <name type="common">Giardia lamblia</name>
    <dbReference type="NCBI Taxonomy" id="5741"/>
    <lineage>
        <taxon>Eukaryota</taxon>
        <taxon>Metamonada</taxon>
        <taxon>Diplomonadida</taxon>
        <taxon>Hexamitidae</taxon>
        <taxon>Giardiinae</taxon>
        <taxon>Giardia</taxon>
    </lineage>
</organism>
<comment type="caution">
    <text evidence="2">The sequence shown here is derived from an EMBL/GenBank/DDBJ whole genome shotgun (WGS) entry which is preliminary data.</text>
</comment>
<dbReference type="PANTHER" id="PTHR23275:SF100">
    <property type="entry name" value="EGF-LIKE DOMAIN-CONTAINING PROTEIN"/>
    <property type="match status" value="1"/>
</dbReference>
<feature type="domain" description="EGF-like" evidence="1">
    <location>
        <begin position="67"/>
        <end position="103"/>
    </location>
</feature>
<dbReference type="Pfam" id="PF03302">
    <property type="entry name" value="VSP"/>
    <property type="match status" value="1"/>
</dbReference>
<dbReference type="PANTHER" id="PTHR23275">
    <property type="entry name" value="CABRIOLET.-RELATED"/>
    <property type="match status" value="1"/>
</dbReference>
<dbReference type="InterPro" id="IPR000742">
    <property type="entry name" value="EGF"/>
</dbReference>